<accession>A0A285NL56</accession>
<dbReference type="AlphaFoldDB" id="A0A285NL56"/>
<keyword evidence="1" id="KW-1133">Transmembrane helix</keyword>
<evidence type="ECO:0000313" key="3">
    <source>
        <dbReference type="Proteomes" id="UP000219036"/>
    </source>
</evidence>
<protein>
    <recommendedName>
        <fullName evidence="4">Virus attachment protein p12 family protein</fullName>
    </recommendedName>
</protein>
<reference evidence="3" key="1">
    <citation type="submission" date="2017-09" db="EMBL/GenBank/DDBJ databases">
        <authorList>
            <person name="Varghese N."/>
            <person name="Submissions S."/>
        </authorList>
    </citation>
    <scope>NUCLEOTIDE SEQUENCE [LARGE SCALE GENOMIC DNA]</scope>
    <source>
        <strain evidence="3">DSM 15103</strain>
    </source>
</reference>
<proteinExistence type="predicted"/>
<keyword evidence="3" id="KW-1185">Reference proteome</keyword>
<keyword evidence="1" id="KW-0472">Membrane</keyword>
<dbReference type="OrthoDB" id="2326035at2"/>
<feature type="transmembrane region" description="Helical" evidence="1">
    <location>
        <begin position="6"/>
        <end position="22"/>
    </location>
</feature>
<dbReference type="RefSeq" id="WP_099458602.1">
    <property type="nucleotide sequence ID" value="NZ_OBEI01000009.1"/>
</dbReference>
<keyword evidence="1" id="KW-0812">Transmembrane</keyword>
<dbReference type="Proteomes" id="UP000219036">
    <property type="component" value="Unassembled WGS sequence"/>
</dbReference>
<sequence>MSEYIEYIVVILIVGVAFYFLFKKIRYEIKKGQCASCPLYKECESKDKVKLTRK</sequence>
<evidence type="ECO:0008006" key="4">
    <source>
        <dbReference type="Google" id="ProtNLM"/>
    </source>
</evidence>
<gene>
    <name evidence="2" type="ORF">SAMN06265182_1783</name>
</gene>
<evidence type="ECO:0000313" key="2">
    <source>
        <dbReference type="EMBL" id="SNZ10199.1"/>
    </source>
</evidence>
<evidence type="ECO:0000256" key="1">
    <source>
        <dbReference type="SAM" id="Phobius"/>
    </source>
</evidence>
<name>A0A285NL56_9AQUI</name>
<organism evidence="2 3">
    <name type="scientific">Persephonella hydrogeniphila</name>
    <dbReference type="NCBI Taxonomy" id="198703"/>
    <lineage>
        <taxon>Bacteria</taxon>
        <taxon>Pseudomonadati</taxon>
        <taxon>Aquificota</taxon>
        <taxon>Aquificia</taxon>
        <taxon>Aquificales</taxon>
        <taxon>Hydrogenothermaceae</taxon>
        <taxon>Persephonella</taxon>
    </lineage>
</organism>
<dbReference type="EMBL" id="OBEI01000009">
    <property type="protein sequence ID" value="SNZ10199.1"/>
    <property type="molecule type" value="Genomic_DNA"/>
</dbReference>